<dbReference type="EMBL" id="JACOQI010000001">
    <property type="protein sequence ID" value="MBC5768967.1"/>
    <property type="molecule type" value="Genomic_DNA"/>
</dbReference>
<dbReference type="AlphaFoldDB" id="A0A923S9E7"/>
<organism evidence="1 2">
    <name type="scientific">Dysosmobacter segnis</name>
    <dbReference type="NCBI Taxonomy" id="2763042"/>
    <lineage>
        <taxon>Bacteria</taxon>
        <taxon>Bacillati</taxon>
        <taxon>Bacillota</taxon>
        <taxon>Clostridia</taxon>
        <taxon>Eubacteriales</taxon>
        <taxon>Oscillospiraceae</taxon>
        <taxon>Dysosmobacter</taxon>
    </lineage>
</organism>
<proteinExistence type="predicted"/>
<comment type="caution">
    <text evidence="1">The sequence shown here is derived from an EMBL/GenBank/DDBJ whole genome shotgun (WGS) entry which is preliminary data.</text>
</comment>
<name>A0A923S9E7_9FIRM</name>
<protein>
    <submittedName>
        <fullName evidence="1">Uncharacterized protein</fullName>
    </submittedName>
</protein>
<accession>A0A923S9E7</accession>
<dbReference type="RefSeq" id="WP_187013365.1">
    <property type="nucleotide sequence ID" value="NZ_JACOQI010000001.1"/>
</dbReference>
<dbReference type="Proteomes" id="UP000620327">
    <property type="component" value="Unassembled WGS sequence"/>
</dbReference>
<keyword evidence="2" id="KW-1185">Reference proteome</keyword>
<evidence type="ECO:0000313" key="2">
    <source>
        <dbReference type="Proteomes" id="UP000620327"/>
    </source>
</evidence>
<evidence type="ECO:0000313" key="1">
    <source>
        <dbReference type="EMBL" id="MBC5768967.1"/>
    </source>
</evidence>
<sequence>MGKEISLIAFLDEVVSRNTQHYRKDFELDAQKLRDALNSPYMDERIFYFMSRPNGTWCVLERDVFLRDSDGYKIWTHYADMPDGIEAYRVTITGRRGTAPMGHVVKLNYREQVQRVIKVAIPFDDVELTFYSGEKFRMPMEQYRKQREEIFFEYGAIQNFRCCPKSEAELYRVISMEHRLQKCWQPKTKKGPDTPAR</sequence>
<gene>
    <name evidence="1" type="ORF">H8Z83_01195</name>
</gene>
<reference evidence="1" key="1">
    <citation type="submission" date="2020-08" db="EMBL/GenBank/DDBJ databases">
        <title>Genome public.</title>
        <authorList>
            <person name="Liu C."/>
            <person name="Sun Q."/>
        </authorList>
    </citation>
    <scope>NUCLEOTIDE SEQUENCE</scope>
    <source>
        <strain evidence="1">BX15</strain>
    </source>
</reference>